<dbReference type="AlphaFoldDB" id="A0A5M3PZI2"/>
<name>A0A5M3PZI2_9GAMM</name>
<gene>
    <name evidence="1" type="ORF">MSSD14B_18170</name>
</gene>
<protein>
    <submittedName>
        <fullName evidence="1">Uncharacterized protein</fullName>
    </submittedName>
</protein>
<reference evidence="1 2" key="1">
    <citation type="journal article" date="2019" name="J. Gen. Appl. Microbiol.">
        <title>Aerobic degradation of cis-dichloroethene by the marine bacterium Marinobacter salsuginis strain 5N-3.</title>
        <authorList>
            <person name="Inoue Y."/>
            <person name="Fukunaga Y."/>
            <person name="Katsumata H."/>
            <person name="Ohji S."/>
            <person name="Hosoyama A."/>
            <person name="Mori K."/>
            <person name="Ando K."/>
        </authorList>
    </citation>
    <scope>NUCLEOTIDE SEQUENCE [LARGE SCALE GENOMIC DNA]</scope>
    <source>
        <strain evidence="1 2">NBRC 109114</strain>
    </source>
</reference>
<proteinExistence type="predicted"/>
<evidence type="ECO:0000313" key="2">
    <source>
        <dbReference type="Proteomes" id="UP000387223"/>
    </source>
</evidence>
<dbReference type="Proteomes" id="UP000387223">
    <property type="component" value="Unassembled WGS sequence"/>
</dbReference>
<dbReference type="EMBL" id="BGZI01000010">
    <property type="protein sequence ID" value="GBO88149.1"/>
    <property type="molecule type" value="Genomic_DNA"/>
</dbReference>
<dbReference type="RefSeq" id="WP_136630877.1">
    <property type="nucleotide sequence ID" value="NZ_BGZI01000010.1"/>
</dbReference>
<sequence>MLIETNDPNSNWHEVMRLWREICWFRTSDEEVSRKAKALLIALWNEKDWLKSEFPNRRNYIEDFINKSQYLCVVADLANTLKHRKLSRKRSKGSEVENLWRSTQAGFRNWEIGTIQVGEREFVAISALFVNSIAEFEKLRADLYYGKRSREK</sequence>
<comment type="caution">
    <text evidence="1">The sequence shown here is derived from an EMBL/GenBank/DDBJ whole genome shotgun (WGS) entry which is preliminary data.</text>
</comment>
<organism evidence="1 2">
    <name type="scientific">Marinobacter salsuginis</name>
    <dbReference type="NCBI Taxonomy" id="418719"/>
    <lineage>
        <taxon>Bacteria</taxon>
        <taxon>Pseudomonadati</taxon>
        <taxon>Pseudomonadota</taxon>
        <taxon>Gammaproteobacteria</taxon>
        <taxon>Pseudomonadales</taxon>
        <taxon>Marinobacteraceae</taxon>
        <taxon>Marinobacter</taxon>
    </lineage>
</organism>
<accession>A0A5M3PZI2</accession>
<evidence type="ECO:0000313" key="1">
    <source>
        <dbReference type="EMBL" id="GBO88149.1"/>
    </source>
</evidence>